<name>A0A4Q2DQC2_9AGAR</name>
<dbReference type="OrthoDB" id="3119682at2759"/>
<gene>
    <name evidence="2" type="ORF">EST38_g4663</name>
</gene>
<feature type="compositionally biased region" description="Polar residues" evidence="1">
    <location>
        <begin position="41"/>
        <end position="57"/>
    </location>
</feature>
<protein>
    <submittedName>
        <fullName evidence="2">Uncharacterized protein</fullName>
    </submittedName>
</protein>
<evidence type="ECO:0000313" key="3">
    <source>
        <dbReference type="Proteomes" id="UP000290288"/>
    </source>
</evidence>
<comment type="caution">
    <text evidence="2">The sequence shown here is derived from an EMBL/GenBank/DDBJ whole genome shotgun (WGS) entry which is preliminary data.</text>
</comment>
<dbReference type="EMBL" id="SDEE01000118">
    <property type="protein sequence ID" value="RXW21174.1"/>
    <property type="molecule type" value="Genomic_DNA"/>
</dbReference>
<reference evidence="2 3" key="1">
    <citation type="submission" date="2019-01" db="EMBL/GenBank/DDBJ databases">
        <title>Draft genome sequence of Psathyrella aberdarensis IHI B618.</title>
        <authorList>
            <person name="Buettner E."/>
            <person name="Kellner H."/>
        </authorList>
    </citation>
    <scope>NUCLEOTIDE SEQUENCE [LARGE SCALE GENOMIC DNA]</scope>
    <source>
        <strain evidence="2 3">IHI B618</strain>
    </source>
</reference>
<dbReference type="AlphaFoldDB" id="A0A4Q2DQC2"/>
<feature type="region of interest" description="Disordered" evidence="1">
    <location>
        <begin position="1"/>
        <end position="95"/>
    </location>
</feature>
<evidence type="ECO:0000256" key="1">
    <source>
        <dbReference type="SAM" id="MobiDB-lite"/>
    </source>
</evidence>
<organism evidence="2 3">
    <name type="scientific">Candolleomyces aberdarensis</name>
    <dbReference type="NCBI Taxonomy" id="2316362"/>
    <lineage>
        <taxon>Eukaryota</taxon>
        <taxon>Fungi</taxon>
        <taxon>Dikarya</taxon>
        <taxon>Basidiomycota</taxon>
        <taxon>Agaricomycotina</taxon>
        <taxon>Agaricomycetes</taxon>
        <taxon>Agaricomycetidae</taxon>
        <taxon>Agaricales</taxon>
        <taxon>Agaricineae</taxon>
        <taxon>Psathyrellaceae</taxon>
        <taxon>Candolleomyces</taxon>
    </lineage>
</organism>
<evidence type="ECO:0000313" key="2">
    <source>
        <dbReference type="EMBL" id="RXW21174.1"/>
    </source>
</evidence>
<sequence length="338" mass="37517">MQYSPNKQPEEHPQSRLQTADTSILGGLRTSTPPSSAAKGNKNTNPFAPFHSNTHLPDNNFYRQIEGKDKAKKMSKPGPPPPAATNPPPGRTMNMPNPYSWAMKINKKKTPLNAAAGARYPKRLFLPDHIVRFSSKECAAVFFKAVEEAVLIHFALDDPSVPKTKRLSQLLKILAQLGIDQQVIIPKPIGLTTGRSKWNTTNATAAQFYVVESIPLKQRTTLVKRGYTCTDLGTIFIDRLPLHITNLISTQGNHCGTHRIHQQDSHQGSLHCHNYLSGSTMYSEQELDAAKTSTERFANEVVVIGKGTEVNTAVFTVQFTKNPPLMSPEEHYKWLTAI</sequence>
<keyword evidence="3" id="KW-1185">Reference proteome</keyword>
<dbReference type="Proteomes" id="UP000290288">
    <property type="component" value="Unassembled WGS sequence"/>
</dbReference>
<accession>A0A4Q2DQC2</accession>
<proteinExistence type="predicted"/>
<feature type="compositionally biased region" description="Pro residues" evidence="1">
    <location>
        <begin position="77"/>
        <end position="90"/>
    </location>
</feature>